<comment type="pathway">
    <text evidence="1">Lipid metabolism.</text>
</comment>
<keyword evidence="5 7" id="KW-0012">Acyltransferase</keyword>
<evidence type="ECO:0000313" key="8">
    <source>
        <dbReference type="Proteomes" id="UP001275440"/>
    </source>
</evidence>
<dbReference type="Pfam" id="PF01553">
    <property type="entry name" value="Acyltransferase"/>
    <property type="match status" value="1"/>
</dbReference>
<evidence type="ECO:0000256" key="2">
    <source>
        <dbReference type="ARBA" id="ARBA00022516"/>
    </source>
</evidence>
<evidence type="ECO:0000256" key="1">
    <source>
        <dbReference type="ARBA" id="ARBA00005189"/>
    </source>
</evidence>
<dbReference type="PANTHER" id="PTHR10434">
    <property type="entry name" value="1-ACYL-SN-GLYCEROL-3-PHOSPHATE ACYLTRANSFERASE"/>
    <property type="match status" value="1"/>
</dbReference>
<keyword evidence="4" id="KW-0443">Lipid metabolism</keyword>
<name>A0ABU3WM36_9NOCA</name>
<proteinExistence type="predicted"/>
<dbReference type="Proteomes" id="UP001275440">
    <property type="component" value="Unassembled WGS sequence"/>
</dbReference>
<dbReference type="SUPFAM" id="SSF69593">
    <property type="entry name" value="Glycerol-3-phosphate (1)-acyltransferase"/>
    <property type="match status" value="1"/>
</dbReference>
<dbReference type="PANTHER" id="PTHR10434:SF64">
    <property type="entry name" value="1-ACYL-SN-GLYCEROL-3-PHOSPHATE ACYLTRANSFERASE-RELATED"/>
    <property type="match status" value="1"/>
</dbReference>
<protein>
    <submittedName>
        <fullName evidence="7">1-acyl-sn-glycerol-3-phosphate acyltransferase</fullName>
    </submittedName>
</protein>
<feature type="domain" description="Phospholipid/glycerol acyltransferase" evidence="6">
    <location>
        <begin position="97"/>
        <end position="209"/>
    </location>
</feature>
<sequence>MSARAHPWMPHSPCGTGCLPRHADRVSLLTYAGRWLVVLVALAGAPALAAGRLLPAAARIALVQRCSRALLRCAGLRLTVTDLRHRGERDTGRETGVLVVAPHVSWTDVLVLTAIAPSGFVARADLLGWGALGTLARRMRVIPIERENLRDLPEVVARIRTRLQLGDRVTVFPEGTTWCGRAHGRFRAALFQAAVDAECPVQPVRLRYLDGTGAVGTAPAFVGDDTIGAAIRRMLRHRGTVADVVLAPLQPPGTDRHDLAARCERAVRGEPSATSATVAVATSVTLAVAG</sequence>
<evidence type="ECO:0000256" key="5">
    <source>
        <dbReference type="ARBA" id="ARBA00023315"/>
    </source>
</evidence>
<accession>A0ABU3WM36</accession>
<dbReference type="CDD" id="cd07989">
    <property type="entry name" value="LPLAT_AGPAT-like"/>
    <property type="match status" value="1"/>
</dbReference>
<dbReference type="SMART" id="SM00563">
    <property type="entry name" value="PlsC"/>
    <property type="match status" value="1"/>
</dbReference>
<dbReference type="GO" id="GO:0016746">
    <property type="term" value="F:acyltransferase activity"/>
    <property type="evidence" value="ECO:0007669"/>
    <property type="project" value="UniProtKB-KW"/>
</dbReference>
<keyword evidence="8" id="KW-1185">Reference proteome</keyword>
<reference evidence="7 8" key="1">
    <citation type="submission" date="2019-10" db="EMBL/GenBank/DDBJ databases">
        <title>Draft Genome Assembly of Rhodococcus zopfii DSM44189.</title>
        <authorList>
            <person name="Sutton J.M."/>
            <person name="Akob D.M."/>
            <person name="Bushman T.J."/>
        </authorList>
    </citation>
    <scope>NUCLEOTIDE SEQUENCE [LARGE SCALE GENOMIC DNA]</scope>
    <source>
        <strain evidence="7 8">DSM 44189</strain>
    </source>
</reference>
<evidence type="ECO:0000259" key="6">
    <source>
        <dbReference type="SMART" id="SM00563"/>
    </source>
</evidence>
<keyword evidence="2" id="KW-0444">Lipid biosynthesis</keyword>
<evidence type="ECO:0000256" key="3">
    <source>
        <dbReference type="ARBA" id="ARBA00022679"/>
    </source>
</evidence>
<dbReference type="EMBL" id="WBMO01000001">
    <property type="protein sequence ID" value="MDV2475010.1"/>
    <property type="molecule type" value="Genomic_DNA"/>
</dbReference>
<evidence type="ECO:0000313" key="7">
    <source>
        <dbReference type="EMBL" id="MDV2475010.1"/>
    </source>
</evidence>
<evidence type="ECO:0000256" key="4">
    <source>
        <dbReference type="ARBA" id="ARBA00023098"/>
    </source>
</evidence>
<comment type="caution">
    <text evidence="7">The sequence shown here is derived from an EMBL/GenBank/DDBJ whole genome shotgun (WGS) entry which is preliminary data.</text>
</comment>
<gene>
    <name evidence="7" type="ORF">F8M49_05455</name>
</gene>
<keyword evidence="3" id="KW-0808">Transferase</keyword>
<organism evidence="7 8">
    <name type="scientific">Rhodococcus zopfii</name>
    <dbReference type="NCBI Taxonomy" id="43772"/>
    <lineage>
        <taxon>Bacteria</taxon>
        <taxon>Bacillati</taxon>
        <taxon>Actinomycetota</taxon>
        <taxon>Actinomycetes</taxon>
        <taxon>Mycobacteriales</taxon>
        <taxon>Nocardiaceae</taxon>
        <taxon>Rhodococcus</taxon>
    </lineage>
</organism>
<dbReference type="InterPro" id="IPR002123">
    <property type="entry name" value="Plipid/glycerol_acylTrfase"/>
</dbReference>